<gene>
    <name evidence="9" type="ORF">ACFSR1_12220</name>
</gene>
<comment type="pathway">
    <text evidence="2 8">Carbohydrate metabolism; hexose metabolism.</text>
</comment>
<evidence type="ECO:0000256" key="6">
    <source>
        <dbReference type="ARBA" id="ARBA00023235"/>
    </source>
</evidence>
<dbReference type="NCBIfam" id="NF008277">
    <property type="entry name" value="PRK11055.1"/>
    <property type="match status" value="1"/>
</dbReference>
<evidence type="ECO:0000256" key="2">
    <source>
        <dbReference type="ARBA" id="ARBA00005028"/>
    </source>
</evidence>
<evidence type="ECO:0000256" key="4">
    <source>
        <dbReference type="ARBA" id="ARBA00011245"/>
    </source>
</evidence>
<reference evidence="10" key="1">
    <citation type="journal article" date="2019" name="Int. J. Syst. Evol. Microbiol.">
        <title>The Global Catalogue of Microorganisms (GCM) 10K type strain sequencing project: providing services to taxonomists for standard genome sequencing and annotation.</title>
        <authorList>
            <consortium name="The Broad Institute Genomics Platform"/>
            <consortium name="The Broad Institute Genome Sequencing Center for Infectious Disease"/>
            <person name="Wu L."/>
            <person name="Ma J."/>
        </authorList>
    </citation>
    <scope>NUCLEOTIDE SEQUENCE [LARGE SCALE GENOMIC DNA]</scope>
    <source>
        <strain evidence="10">KCTC 52274</strain>
    </source>
</reference>
<dbReference type="InterPro" id="IPR015443">
    <property type="entry name" value="Aldose_1-epimerase"/>
</dbReference>
<dbReference type="InterPro" id="IPR008183">
    <property type="entry name" value="Aldose_1/G6P_1-epimerase"/>
</dbReference>
<dbReference type="InterPro" id="IPR047215">
    <property type="entry name" value="Galactose_mutarotase-like"/>
</dbReference>
<dbReference type="InterPro" id="IPR014718">
    <property type="entry name" value="GH-type_carb-bd"/>
</dbReference>
<comment type="cofactor">
    <cofactor evidence="1">
        <name>Ca(2+)</name>
        <dbReference type="ChEBI" id="CHEBI:29108"/>
    </cofactor>
</comment>
<dbReference type="EMBL" id="JBHULE010000019">
    <property type="protein sequence ID" value="MFD2563435.1"/>
    <property type="molecule type" value="Genomic_DNA"/>
</dbReference>
<keyword evidence="10" id="KW-1185">Reference proteome</keyword>
<keyword evidence="5" id="KW-0106">Calcium</keyword>
<evidence type="ECO:0000256" key="3">
    <source>
        <dbReference type="ARBA" id="ARBA00006206"/>
    </source>
</evidence>
<dbReference type="PANTHER" id="PTHR10091:SF0">
    <property type="entry name" value="GALACTOSE MUTAROTASE"/>
    <property type="match status" value="1"/>
</dbReference>
<dbReference type="PIRSF" id="PIRSF005096">
    <property type="entry name" value="GALM"/>
    <property type="match status" value="1"/>
</dbReference>
<dbReference type="CDD" id="cd09019">
    <property type="entry name" value="galactose_mutarotase_like"/>
    <property type="match status" value="1"/>
</dbReference>
<dbReference type="Gene3D" id="2.70.98.10">
    <property type="match status" value="1"/>
</dbReference>
<dbReference type="EC" id="5.1.3.3" evidence="8"/>
<dbReference type="Pfam" id="PF01263">
    <property type="entry name" value="Aldose_epim"/>
    <property type="match status" value="1"/>
</dbReference>
<dbReference type="InterPro" id="IPR011013">
    <property type="entry name" value="Gal_mutarotase_sf_dom"/>
</dbReference>
<evidence type="ECO:0000256" key="7">
    <source>
        <dbReference type="ARBA" id="ARBA00023277"/>
    </source>
</evidence>
<dbReference type="Proteomes" id="UP001597319">
    <property type="component" value="Unassembled WGS sequence"/>
</dbReference>
<dbReference type="GO" id="GO:0016853">
    <property type="term" value="F:isomerase activity"/>
    <property type="evidence" value="ECO:0007669"/>
    <property type="project" value="UniProtKB-KW"/>
</dbReference>
<comment type="similarity">
    <text evidence="3 8">Belongs to the aldose epimerase family.</text>
</comment>
<dbReference type="RefSeq" id="WP_378292852.1">
    <property type="nucleotide sequence ID" value="NZ_JBHULE010000019.1"/>
</dbReference>
<evidence type="ECO:0000313" key="9">
    <source>
        <dbReference type="EMBL" id="MFD2563435.1"/>
    </source>
</evidence>
<proteinExistence type="inferred from homology"/>
<protein>
    <recommendedName>
        <fullName evidence="8">Aldose 1-epimerase</fullName>
        <ecNumber evidence="8">5.1.3.3</ecNumber>
    </recommendedName>
</protein>
<comment type="catalytic activity">
    <reaction evidence="8">
        <text>alpha-D-glucose = beta-D-glucose</text>
        <dbReference type="Rhea" id="RHEA:10264"/>
        <dbReference type="ChEBI" id="CHEBI:15903"/>
        <dbReference type="ChEBI" id="CHEBI:17925"/>
        <dbReference type="EC" id="5.1.3.3"/>
    </reaction>
</comment>
<sequence length="343" mass="38644">MAQKIVDKDEYTDCVSVVLTNDQGTKLTLTNFGASITSLEILNKKREFVNVIVGLDAVEDYPEVAYHPSAKFLGASIGRYAGRISNGSFHLNNQKYPLYQNAGVHLHGGLEGFDKKFWKIDAINRDTNTVIFSYHSKHMEEGYPGNLEVKAIYQLSDENNLTVTYKAISDQDTFVNLTSHGYFNLNGSGSILDHMLFLDCPEYLEVDLKQLPTGKLRSVNGTKFDFLKLKNLQSLTNFGLIDDTFIYNVKNVASTDNIKARLVAPASGLQMEISTNQPAVVIYTPENLPNWNFKNQVIYDHFPTICFENQNYPDAPNHLHFPSALLKAGEEYENRSVFQFSVI</sequence>
<evidence type="ECO:0000256" key="1">
    <source>
        <dbReference type="ARBA" id="ARBA00001913"/>
    </source>
</evidence>
<evidence type="ECO:0000256" key="5">
    <source>
        <dbReference type="ARBA" id="ARBA00022837"/>
    </source>
</evidence>
<accession>A0ABW5LF67</accession>
<organism evidence="9 10">
    <name type="scientific">Aquimarina rubra</name>
    <dbReference type="NCBI Taxonomy" id="1920033"/>
    <lineage>
        <taxon>Bacteria</taxon>
        <taxon>Pseudomonadati</taxon>
        <taxon>Bacteroidota</taxon>
        <taxon>Flavobacteriia</taxon>
        <taxon>Flavobacteriales</taxon>
        <taxon>Flavobacteriaceae</taxon>
        <taxon>Aquimarina</taxon>
    </lineage>
</organism>
<keyword evidence="7 8" id="KW-0119">Carbohydrate metabolism</keyword>
<name>A0ABW5LF67_9FLAO</name>
<evidence type="ECO:0000256" key="8">
    <source>
        <dbReference type="PIRNR" id="PIRNR005096"/>
    </source>
</evidence>
<dbReference type="SUPFAM" id="SSF74650">
    <property type="entry name" value="Galactose mutarotase-like"/>
    <property type="match status" value="1"/>
</dbReference>
<dbReference type="PANTHER" id="PTHR10091">
    <property type="entry name" value="ALDOSE-1-EPIMERASE"/>
    <property type="match status" value="1"/>
</dbReference>
<keyword evidence="6 8" id="KW-0413">Isomerase</keyword>
<comment type="caution">
    <text evidence="9">The sequence shown here is derived from an EMBL/GenBank/DDBJ whole genome shotgun (WGS) entry which is preliminary data.</text>
</comment>
<evidence type="ECO:0000313" key="10">
    <source>
        <dbReference type="Proteomes" id="UP001597319"/>
    </source>
</evidence>
<comment type="subunit">
    <text evidence="4">Monomer.</text>
</comment>